<protein>
    <submittedName>
        <fullName evidence="1">Uncharacterized protein</fullName>
    </submittedName>
</protein>
<accession>A0A1Z4LT88</accession>
<organism evidence="1 2">
    <name type="scientific">Calothrix parasitica NIES-267</name>
    <dbReference type="NCBI Taxonomy" id="1973488"/>
    <lineage>
        <taxon>Bacteria</taxon>
        <taxon>Bacillati</taxon>
        <taxon>Cyanobacteriota</taxon>
        <taxon>Cyanophyceae</taxon>
        <taxon>Nostocales</taxon>
        <taxon>Calotrichaceae</taxon>
        <taxon>Calothrix</taxon>
    </lineage>
</organism>
<name>A0A1Z4LT88_9CYAN</name>
<dbReference type="OrthoDB" id="465907at2"/>
<sequence length="274" mass="31142">MNEANNIIFNPKAHQHCDKQLPRVSTTSWHYHDKSWKAYQLPNGALFMSDRQMALLVGQPKNIVRSFIESQSLETLTAQIENGVEVQVYPLNVAAIYLSKLLKNGELDKHPTQLSRREWHSLIKALCNFKPVSGNTPNPCFFSGNYWVEIANSLSVEIEADISIQVLVLQSGEYRIEYQEGLRCVGHDPDWLVNYSSKKARTLSDLNLSKDITECRVVTKHGFKSVYALSIKDWFSIWGHFSNKGNRFATAILKACAIEAIDTLIERAILSEKQ</sequence>
<evidence type="ECO:0000313" key="2">
    <source>
        <dbReference type="Proteomes" id="UP000218418"/>
    </source>
</evidence>
<dbReference type="EMBL" id="AP018227">
    <property type="protein sequence ID" value="BAY84463.1"/>
    <property type="molecule type" value="Genomic_DNA"/>
</dbReference>
<gene>
    <name evidence="1" type="ORF">NIES267_39590</name>
</gene>
<proteinExistence type="predicted"/>
<dbReference type="AlphaFoldDB" id="A0A1Z4LT88"/>
<reference evidence="1 2" key="1">
    <citation type="submission" date="2017-06" db="EMBL/GenBank/DDBJ databases">
        <title>Genome sequencing of cyanobaciteial culture collection at National Institute for Environmental Studies (NIES).</title>
        <authorList>
            <person name="Hirose Y."/>
            <person name="Shimura Y."/>
            <person name="Fujisawa T."/>
            <person name="Nakamura Y."/>
            <person name="Kawachi M."/>
        </authorList>
    </citation>
    <scope>NUCLEOTIDE SEQUENCE [LARGE SCALE GENOMIC DNA]</scope>
    <source>
        <strain evidence="1 2">NIES-267</strain>
    </source>
</reference>
<keyword evidence="2" id="KW-1185">Reference proteome</keyword>
<dbReference type="Proteomes" id="UP000218418">
    <property type="component" value="Chromosome"/>
</dbReference>
<evidence type="ECO:0000313" key="1">
    <source>
        <dbReference type="EMBL" id="BAY84463.1"/>
    </source>
</evidence>